<comment type="similarity">
    <text evidence="1">Belongs to the membrane fusion protein (MFP) (TC 8.A.1) family.</text>
</comment>
<dbReference type="Pfam" id="PF25989">
    <property type="entry name" value="YknX_C"/>
    <property type="match status" value="1"/>
</dbReference>
<evidence type="ECO:0000313" key="6">
    <source>
        <dbReference type="EMBL" id="PCK31422.1"/>
    </source>
</evidence>
<dbReference type="GO" id="GO:1990281">
    <property type="term" value="C:efflux pump complex"/>
    <property type="evidence" value="ECO:0007669"/>
    <property type="project" value="TreeGrafter"/>
</dbReference>
<keyword evidence="3" id="KW-0472">Membrane</keyword>
<dbReference type="EMBL" id="NKHF01000055">
    <property type="protein sequence ID" value="PCK31422.1"/>
    <property type="molecule type" value="Genomic_DNA"/>
</dbReference>
<dbReference type="NCBIfam" id="TIGR01730">
    <property type="entry name" value="RND_mfp"/>
    <property type="match status" value="1"/>
</dbReference>
<dbReference type="PANTHER" id="PTHR30469">
    <property type="entry name" value="MULTIDRUG RESISTANCE PROTEIN MDTA"/>
    <property type="match status" value="1"/>
</dbReference>
<evidence type="ECO:0000259" key="4">
    <source>
        <dbReference type="Pfam" id="PF25954"/>
    </source>
</evidence>
<dbReference type="InterPro" id="IPR006143">
    <property type="entry name" value="RND_pump_MFP"/>
</dbReference>
<dbReference type="AlphaFoldDB" id="A0A2A5JPP0"/>
<protein>
    <submittedName>
        <fullName evidence="6">Efflux transporter periplasmic adaptor subunit</fullName>
    </submittedName>
</protein>
<proteinExistence type="inferred from homology"/>
<dbReference type="RefSeq" id="WP_099642365.1">
    <property type="nucleotide sequence ID" value="NZ_JAQPZX010000012.1"/>
</dbReference>
<dbReference type="GO" id="GO:0015562">
    <property type="term" value="F:efflux transmembrane transporter activity"/>
    <property type="evidence" value="ECO:0007669"/>
    <property type="project" value="TreeGrafter"/>
</dbReference>
<dbReference type="Proteomes" id="UP000228621">
    <property type="component" value="Unassembled WGS sequence"/>
</dbReference>
<dbReference type="InterPro" id="IPR058792">
    <property type="entry name" value="Beta-barrel_RND_2"/>
</dbReference>
<keyword evidence="7" id="KW-1185">Reference proteome</keyword>
<organism evidence="6 7">
    <name type="scientific">Pseudoalteromonas piscicida</name>
    <dbReference type="NCBI Taxonomy" id="43662"/>
    <lineage>
        <taxon>Bacteria</taxon>
        <taxon>Pseudomonadati</taxon>
        <taxon>Pseudomonadota</taxon>
        <taxon>Gammaproteobacteria</taxon>
        <taxon>Alteromonadales</taxon>
        <taxon>Pseudoalteromonadaceae</taxon>
        <taxon>Pseudoalteromonas</taxon>
    </lineage>
</organism>
<sequence length="350" mass="38453">MRHQSGKALFPFIIVVLVAISGYLYLPESQGKVSGNSASATPVQAHTVAKEERIIAVHSIGSARANQAINVTSAQSDYVSALFFDDGGVVKKGDKLVQLRDAEEKLDIKALKVTLKEEIRQLNRLKDLAKTQSAARSQLEAQSAKVDTLTAQLEATKTKLAEMTIYAPFDGLLGTRNVSIGSFVNNNTVITTLDDISIIKVDFQVPEKYLAQLKLDMQVNAQSEAYPDQVFSGKVSHIDPRINEQTRSVRVTASFTNLDYKLRPGMLLHMGLELAKLQALVIPEKSIIPRQDKHFVFVIDDEGKAQQREVHLQTRFSGWVAVDAGLVEGQQVITEGTLKIRSGSKVEVKG</sequence>
<dbReference type="FunFam" id="2.40.30.170:FF:000010">
    <property type="entry name" value="Efflux RND transporter periplasmic adaptor subunit"/>
    <property type="match status" value="1"/>
</dbReference>
<reference evidence="7" key="1">
    <citation type="journal article" date="2019" name="Genome Announc.">
        <title>Draft Genome Sequence of Pseudoalteromonas piscicida Strain 36Y ROTHPW, an Hypersaline Seawater Isolate from the South Coast of Sonora, Mexico.</title>
        <authorList>
            <person name="Sanchez-Diaz R."/>
            <person name="Molina-Garza Z.J."/>
            <person name="Cruz-Suarez L.E."/>
            <person name="Selvin J."/>
            <person name="Kiran G.S."/>
            <person name="Ibarra-Gamez J.C."/>
            <person name="Gomez-Gil B."/>
            <person name="Galaviz-Silva L."/>
        </authorList>
    </citation>
    <scope>NUCLEOTIDE SEQUENCE [LARGE SCALE GENOMIC DNA]</scope>
    <source>
        <strain evidence="7">36Y_RITHPW</strain>
    </source>
</reference>
<accession>A0A2A5JPP0</accession>
<dbReference type="OrthoDB" id="9806939at2"/>
<evidence type="ECO:0000256" key="1">
    <source>
        <dbReference type="ARBA" id="ARBA00009477"/>
    </source>
</evidence>
<keyword evidence="3" id="KW-1133">Transmembrane helix</keyword>
<keyword evidence="2" id="KW-0175">Coiled coil</keyword>
<feature type="transmembrane region" description="Helical" evidence="3">
    <location>
        <begin position="9"/>
        <end position="26"/>
    </location>
</feature>
<dbReference type="Gene3D" id="1.10.287.470">
    <property type="entry name" value="Helix hairpin bin"/>
    <property type="match status" value="1"/>
</dbReference>
<evidence type="ECO:0000313" key="7">
    <source>
        <dbReference type="Proteomes" id="UP000228621"/>
    </source>
</evidence>
<dbReference type="SUPFAM" id="SSF111369">
    <property type="entry name" value="HlyD-like secretion proteins"/>
    <property type="match status" value="1"/>
</dbReference>
<dbReference type="Gene3D" id="2.40.30.170">
    <property type="match status" value="1"/>
</dbReference>
<keyword evidence="3" id="KW-0812">Transmembrane</keyword>
<feature type="domain" description="YknX-like C-terminal permuted SH3-like" evidence="5">
    <location>
        <begin position="279"/>
        <end position="348"/>
    </location>
</feature>
<dbReference type="Gene3D" id="2.40.420.20">
    <property type="match status" value="1"/>
</dbReference>
<name>A0A2A5JPP0_PSEO7</name>
<feature type="domain" description="CusB-like beta-barrel" evidence="4">
    <location>
        <begin position="201"/>
        <end position="272"/>
    </location>
</feature>
<evidence type="ECO:0000256" key="3">
    <source>
        <dbReference type="SAM" id="Phobius"/>
    </source>
</evidence>
<feature type="coiled-coil region" evidence="2">
    <location>
        <begin position="108"/>
        <end position="159"/>
    </location>
</feature>
<dbReference type="InterPro" id="IPR058637">
    <property type="entry name" value="YknX-like_C"/>
</dbReference>
<dbReference type="Pfam" id="PF25954">
    <property type="entry name" value="Beta-barrel_RND_2"/>
    <property type="match status" value="1"/>
</dbReference>
<evidence type="ECO:0000256" key="2">
    <source>
        <dbReference type="SAM" id="Coils"/>
    </source>
</evidence>
<evidence type="ECO:0000259" key="5">
    <source>
        <dbReference type="Pfam" id="PF25989"/>
    </source>
</evidence>
<gene>
    <name evidence="6" type="ORF">CEX98_12295</name>
</gene>
<dbReference type="PANTHER" id="PTHR30469:SF16">
    <property type="entry name" value="HAE1 FAMILY EFFLUX PUMP MFP COMPONENT"/>
    <property type="match status" value="1"/>
</dbReference>
<dbReference type="Gene3D" id="2.40.50.100">
    <property type="match status" value="1"/>
</dbReference>
<comment type="caution">
    <text evidence="6">The sequence shown here is derived from an EMBL/GenBank/DDBJ whole genome shotgun (WGS) entry which is preliminary data.</text>
</comment>